<sequence>MWCHLYSLVKCVNWGTLPSPVTLDSRRVASPYGWGLHHHSLWNGAIRIWRGRLLCLLLILPPLSAFQPARPVFKCESAESCIGPEVQSISAWNLWLCVSLALAMLLLCTVACCLHCWLKRRRLSSSSPSRTLAVFALSDTHPAYEGEAAKIHPHFQIPEQGSSDAGFAVVLGSGPPPAYKEAAMQEGCRALRTTRGTVIPPDLHL</sequence>
<protein>
    <submittedName>
        <fullName evidence="3">Transmembrane protein 207 isoform X1</fullName>
    </submittedName>
</protein>
<dbReference type="AlphaFoldDB" id="A0A6J0UVJ1"/>
<dbReference type="PANTHER" id="PTHR36467">
    <property type="entry name" value="TRANSMEMBRANE PROTEIN 207"/>
    <property type="match status" value="1"/>
</dbReference>
<accession>A0A6J0UVJ1</accession>
<keyword evidence="2" id="KW-1185">Reference proteome</keyword>
<reference evidence="3" key="1">
    <citation type="submission" date="2025-08" db="UniProtKB">
        <authorList>
            <consortium name="RefSeq"/>
        </authorList>
    </citation>
    <scope>IDENTIFICATION</scope>
</reference>
<dbReference type="GeneID" id="110085942"/>
<evidence type="ECO:0000313" key="2">
    <source>
        <dbReference type="Proteomes" id="UP001652642"/>
    </source>
</evidence>
<dbReference type="Proteomes" id="UP001652642">
    <property type="component" value="Chromosome 3"/>
</dbReference>
<keyword evidence="1" id="KW-0472">Membrane</keyword>
<evidence type="ECO:0000256" key="1">
    <source>
        <dbReference type="SAM" id="Phobius"/>
    </source>
</evidence>
<organism evidence="2 3">
    <name type="scientific">Pogona vitticeps</name>
    <name type="common">central bearded dragon</name>
    <dbReference type="NCBI Taxonomy" id="103695"/>
    <lineage>
        <taxon>Eukaryota</taxon>
        <taxon>Metazoa</taxon>
        <taxon>Chordata</taxon>
        <taxon>Craniata</taxon>
        <taxon>Vertebrata</taxon>
        <taxon>Euteleostomi</taxon>
        <taxon>Lepidosauria</taxon>
        <taxon>Squamata</taxon>
        <taxon>Bifurcata</taxon>
        <taxon>Unidentata</taxon>
        <taxon>Episquamata</taxon>
        <taxon>Toxicofera</taxon>
        <taxon>Iguania</taxon>
        <taxon>Acrodonta</taxon>
        <taxon>Agamidae</taxon>
        <taxon>Amphibolurinae</taxon>
        <taxon>Pogona</taxon>
    </lineage>
</organism>
<feature type="transmembrane region" description="Helical" evidence="1">
    <location>
        <begin position="93"/>
        <end position="118"/>
    </location>
</feature>
<name>A0A6J0UVJ1_9SAUR</name>
<keyword evidence="1 3" id="KW-0812">Transmembrane</keyword>
<evidence type="ECO:0000313" key="3">
    <source>
        <dbReference type="RefSeq" id="XP_020662219.2"/>
    </source>
</evidence>
<dbReference type="RefSeq" id="XP_020662219.2">
    <property type="nucleotide sequence ID" value="XM_020806560.2"/>
</dbReference>
<dbReference type="CTD" id="131920"/>
<dbReference type="KEGG" id="pvt:110085942"/>
<gene>
    <name evidence="3" type="primary">TMEM207</name>
</gene>
<dbReference type="InterPro" id="IPR039490">
    <property type="entry name" value="TMEM207"/>
</dbReference>
<dbReference type="PANTHER" id="PTHR36467:SF1">
    <property type="entry name" value="TRANSMEMBRANE PROTEIN 207"/>
    <property type="match status" value="1"/>
</dbReference>
<proteinExistence type="predicted"/>
<dbReference type="InParanoid" id="A0A6J0UVJ1"/>
<keyword evidence="1" id="KW-1133">Transmembrane helix</keyword>